<keyword evidence="2" id="KW-0472">Membrane</keyword>
<keyword evidence="4" id="KW-1185">Reference proteome</keyword>
<dbReference type="RefSeq" id="WP_204131914.1">
    <property type="nucleotide sequence ID" value="NZ_JAFDVD010000015.1"/>
</dbReference>
<name>A0ABS2CNI6_9MICO</name>
<proteinExistence type="predicted"/>
<evidence type="ECO:0000256" key="2">
    <source>
        <dbReference type="SAM" id="Phobius"/>
    </source>
</evidence>
<dbReference type="Proteomes" id="UP001430172">
    <property type="component" value="Unassembled WGS sequence"/>
</dbReference>
<comment type="caution">
    <text evidence="3">The sequence shown here is derived from an EMBL/GenBank/DDBJ whole genome shotgun (WGS) entry which is preliminary data.</text>
</comment>
<feature type="region of interest" description="Disordered" evidence="1">
    <location>
        <begin position="70"/>
        <end position="97"/>
    </location>
</feature>
<protein>
    <submittedName>
        <fullName evidence="3">Uncharacterized protein</fullName>
    </submittedName>
</protein>
<evidence type="ECO:0000313" key="3">
    <source>
        <dbReference type="EMBL" id="MBM6401444.1"/>
    </source>
</evidence>
<feature type="transmembrane region" description="Helical" evidence="2">
    <location>
        <begin position="15"/>
        <end position="34"/>
    </location>
</feature>
<keyword evidence="2" id="KW-0812">Transmembrane</keyword>
<reference evidence="3" key="1">
    <citation type="submission" date="2021-02" db="EMBL/GenBank/DDBJ databases">
        <title>Phycicoccus sp. MQZ13P-5T, whole genome shotgun sequence.</title>
        <authorList>
            <person name="Tuo L."/>
        </authorList>
    </citation>
    <scope>NUCLEOTIDE SEQUENCE</scope>
    <source>
        <strain evidence="3">MQZ13P-5</strain>
    </source>
</reference>
<keyword evidence="2" id="KW-1133">Transmembrane helix</keyword>
<feature type="transmembrane region" description="Helical" evidence="2">
    <location>
        <begin position="46"/>
        <end position="65"/>
    </location>
</feature>
<organism evidence="3 4">
    <name type="scientific">Phycicoccus sonneratiae</name>
    <dbReference type="NCBI Taxonomy" id="2807628"/>
    <lineage>
        <taxon>Bacteria</taxon>
        <taxon>Bacillati</taxon>
        <taxon>Actinomycetota</taxon>
        <taxon>Actinomycetes</taxon>
        <taxon>Micrococcales</taxon>
        <taxon>Intrasporangiaceae</taxon>
        <taxon>Phycicoccus</taxon>
    </lineage>
</organism>
<evidence type="ECO:0000256" key="1">
    <source>
        <dbReference type="SAM" id="MobiDB-lite"/>
    </source>
</evidence>
<evidence type="ECO:0000313" key="4">
    <source>
        <dbReference type="Proteomes" id="UP001430172"/>
    </source>
</evidence>
<gene>
    <name evidence="3" type="ORF">JQN70_13680</name>
</gene>
<accession>A0ABS2CNI6</accession>
<sequence>MSRGGRRAAHSPERFGFGALFGVLMFAPAALLVYRGNLSVDEALLRFGLAWTAAVAGVGVVVSVLRGSPPVRRAAAPPGASAGAEPPAEPSDAAPAG</sequence>
<dbReference type="EMBL" id="JAFDVD010000015">
    <property type="protein sequence ID" value="MBM6401444.1"/>
    <property type="molecule type" value="Genomic_DNA"/>
</dbReference>